<dbReference type="SUPFAM" id="SSF54690">
    <property type="entry name" value="Molybdopterin synthase subunit MoaE"/>
    <property type="match status" value="1"/>
</dbReference>
<evidence type="ECO:0000256" key="13">
    <source>
        <dbReference type="SAM" id="MobiDB-lite"/>
    </source>
</evidence>
<comment type="function">
    <text evidence="6">Converts molybdopterin precursor Z into molybdopterin. This requires the incorporation of two sulfur atoms into precursor Z to generate a dithiolene group. The sulfur is provided by MoaD.</text>
</comment>
<evidence type="ECO:0000256" key="3">
    <source>
        <dbReference type="ARBA" id="ARBA00011950"/>
    </source>
</evidence>
<comment type="subunit">
    <text evidence="7">Heterotetramer of 2 MoaD subunits and 2 MoaE subunits. Also stable as homodimer. The enzyme changes between these two forms during catalysis.</text>
</comment>
<feature type="region of interest" description="Disordered" evidence="13">
    <location>
        <begin position="139"/>
        <end position="167"/>
    </location>
</feature>
<accession>A0ABN6P6D2</accession>
<proteinExistence type="inferred from homology"/>
<evidence type="ECO:0000256" key="6">
    <source>
        <dbReference type="ARBA" id="ARBA00025448"/>
    </source>
</evidence>
<dbReference type="InterPro" id="IPR036563">
    <property type="entry name" value="MoaE_sf"/>
</dbReference>
<organism evidence="14 15">
    <name type="scientific">Roseomonas fluvialis</name>
    <dbReference type="NCBI Taxonomy" id="1750527"/>
    <lineage>
        <taxon>Bacteria</taxon>
        <taxon>Pseudomonadati</taxon>
        <taxon>Pseudomonadota</taxon>
        <taxon>Alphaproteobacteria</taxon>
        <taxon>Acetobacterales</taxon>
        <taxon>Roseomonadaceae</taxon>
        <taxon>Roseomonas</taxon>
    </lineage>
</organism>
<protein>
    <recommendedName>
        <fullName evidence="4">Molybdopterin synthase catalytic subunit</fullName>
        <ecNumber evidence="3">2.8.1.12</ecNumber>
    </recommendedName>
    <alternativeName>
        <fullName evidence="10">MPT synthase subunit 2</fullName>
    </alternativeName>
    <alternativeName>
        <fullName evidence="8">Molybdenum cofactor biosynthesis protein E</fullName>
    </alternativeName>
    <alternativeName>
        <fullName evidence="9">Molybdopterin-converting factor large subunit</fullName>
    </alternativeName>
    <alternativeName>
        <fullName evidence="11">Molybdopterin-converting factor subunit 2</fullName>
    </alternativeName>
</protein>
<gene>
    <name evidence="14" type="primary">moaE</name>
    <name evidence="14" type="ORF">Rmf_41590</name>
</gene>
<keyword evidence="15" id="KW-1185">Reference proteome</keyword>
<dbReference type="Proteomes" id="UP000831327">
    <property type="component" value="Chromosome"/>
</dbReference>
<name>A0ABN6P6D2_9PROT</name>
<sequence length="167" mass="18100">MARVLVQDAPFDIAAETAALTAGRTDVGGVGSFVGLCRADDGLSALVLEHYPGMTERAIKRIVDEAEARWPLTACTVIHRVGRILPGEGIVLVLTASAHRAAALESCAFLIDWLKTRAPFWKREEFDGGAERWVAARAEDDAATARWERDMASARRGQDTPARQAKA</sequence>
<feature type="compositionally biased region" description="Basic and acidic residues" evidence="13">
    <location>
        <begin position="146"/>
        <end position="158"/>
    </location>
</feature>
<dbReference type="CDD" id="cd00756">
    <property type="entry name" value="MoaE"/>
    <property type="match status" value="1"/>
</dbReference>
<dbReference type="EMBL" id="AP025637">
    <property type="protein sequence ID" value="BDG74230.1"/>
    <property type="molecule type" value="Genomic_DNA"/>
</dbReference>
<evidence type="ECO:0000256" key="2">
    <source>
        <dbReference type="ARBA" id="ARBA00005426"/>
    </source>
</evidence>
<comment type="pathway">
    <text evidence="1">Cofactor biosynthesis; molybdopterin biosynthesis.</text>
</comment>
<evidence type="ECO:0000256" key="1">
    <source>
        <dbReference type="ARBA" id="ARBA00005046"/>
    </source>
</evidence>
<dbReference type="PANTHER" id="PTHR23404">
    <property type="entry name" value="MOLYBDOPTERIN SYNTHASE RELATED"/>
    <property type="match status" value="1"/>
</dbReference>
<evidence type="ECO:0000256" key="11">
    <source>
        <dbReference type="ARBA" id="ARBA00032474"/>
    </source>
</evidence>
<evidence type="ECO:0000313" key="15">
    <source>
        <dbReference type="Proteomes" id="UP000831327"/>
    </source>
</evidence>
<dbReference type="EC" id="2.8.1.12" evidence="3"/>
<evidence type="ECO:0000256" key="7">
    <source>
        <dbReference type="ARBA" id="ARBA00026066"/>
    </source>
</evidence>
<dbReference type="RefSeq" id="WP_244408414.1">
    <property type="nucleotide sequence ID" value="NZ_AP025637.1"/>
</dbReference>
<evidence type="ECO:0000256" key="12">
    <source>
        <dbReference type="ARBA" id="ARBA00049878"/>
    </source>
</evidence>
<evidence type="ECO:0000256" key="4">
    <source>
        <dbReference type="ARBA" id="ARBA00013858"/>
    </source>
</evidence>
<evidence type="ECO:0000256" key="5">
    <source>
        <dbReference type="ARBA" id="ARBA00023150"/>
    </source>
</evidence>
<keyword evidence="5" id="KW-0501">Molybdenum cofactor biosynthesis</keyword>
<evidence type="ECO:0000256" key="8">
    <source>
        <dbReference type="ARBA" id="ARBA00029745"/>
    </source>
</evidence>
<dbReference type="Gene3D" id="3.90.1170.40">
    <property type="entry name" value="Molybdopterin biosynthesis MoaE subunit"/>
    <property type="match status" value="1"/>
</dbReference>
<reference evidence="14 15" key="1">
    <citation type="journal article" date="2016" name="Microbes Environ.">
        <title>Phylogenetically diverse aerobic anoxygenic phototrophic bacteria isolated from epilithic biofilms in Tama river, Japan.</title>
        <authorList>
            <person name="Hirose S."/>
            <person name="Matsuura K."/>
            <person name="Haruta S."/>
        </authorList>
    </citation>
    <scope>NUCLEOTIDE SEQUENCE [LARGE SCALE GENOMIC DNA]</scope>
    <source>
        <strain evidence="14 15">S08</strain>
    </source>
</reference>
<dbReference type="InterPro" id="IPR003448">
    <property type="entry name" value="Mopterin_biosynth_MoaE"/>
</dbReference>
<comment type="catalytic activity">
    <reaction evidence="12">
        <text>2 [molybdopterin-synthase sulfur-carrier protein]-C-terminal-Gly-aminoethanethioate + cyclic pyranopterin phosphate + H2O = molybdopterin + 2 [molybdopterin-synthase sulfur-carrier protein]-C-terminal Gly-Gly + 2 H(+)</text>
        <dbReference type="Rhea" id="RHEA:26333"/>
        <dbReference type="Rhea" id="RHEA-COMP:12202"/>
        <dbReference type="Rhea" id="RHEA-COMP:19907"/>
        <dbReference type="ChEBI" id="CHEBI:15377"/>
        <dbReference type="ChEBI" id="CHEBI:15378"/>
        <dbReference type="ChEBI" id="CHEBI:58698"/>
        <dbReference type="ChEBI" id="CHEBI:59648"/>
        <dbReference type="ChEBI" id="CHEBI:90778"/>
        <dbReference type="ChEBI" id="CHEBI:232372"/>
        <dbReference type="EC" id="2.8.1.12"/>
    </reaction>
</comment>
<comment type="similarity">
    <text evidence="2">Belongs to the MoaE family.</text>
</comment>
<evidence type="ECO:0000256" key="10">
    <source>
        <dbReference type="ARBA" id="ARBA00030781"/>
    </source>
</evidence>
<evidence type="ECO:0000256" key="9">
    <source>
        <dbReference type="ARBA" id="ARBA00030407"/>
    </source>
</evidence>
<evidence type="ECO:0000313" key="14">
    <source>
        <dbReference type="EMBL" id="BDG74230.1"/>
    </source>
</evidence>
<dbReference type="Pfam" id="PF02391">
    <property type="entry name" value="MoaE"/>
    <property type="match status" value="1"/>
</dbReference>